<feature type="binding site" evidence="11">
    <location>
        <position position="57"/>
    </location>
    <ligand>
        <name>substrate</name>
    </ligand>
</feature>
<feature type="domain" description="S-adenosyl-L-homocysteine hydrolase NAD binding" evidence="15">
    <location>
        <begin position="192"/>
        <end position="353"/>
    </location>
</feature>
<evidence type="ECO:0000256" key="8">
    <source>
        <dbReference type="ARBA" id="ARBA00034527"/>
    </source>
</evidence>
<dbReference type="KEGG" id="gsh:117369350"/>
<sequence>MSEKLPYKVADISLAEWGRKAIEIAENEMPGLMKMREMYTQSKPLKGARIAGCLHMTLQTAVLIETLTALGAEVQWSSCNIFSTQDHAAAAIAKTGVPVYAWKGETDEEYVWCIEQTLFFRDEKPLNMILDDGGDLTNLVHTKYPELLQGIRGISEETTTGVHNLYKMNTKGTLKVPAINVNDSVTKSKFDNLYGCRESLIDGIKRATDVMIAGKVAVVAGYGDVGKGCAQALKAFGARVIVTEIDPINALQAAMEGYEVTTMDEASKEGNIFVTTTGCEDIITGSHFEHMKDDSIVCNIGHFDVELDVKWLNTNAAEKVNIKPQVDRYRLKNGNHIILLAEGRLVNLGCAMGHPSFVMSNSFTNQVMAQIELWTNYTKYPVGVHFLPKKLDEAVAAAHLDKLGVKLTKLSDKQAKYLGLDKEGPFKPDHYRY</sequence>
<dbReference type="HAMAP" id="MF_00563">
    <property type="entry name" value="AdoHcyase"/>
    <property type="match status" value="1"/>
</dbReference>
<dbReference type="Gene3D" id="3.40.50.720">
    <property type="entry name" value="NAD(P)-binding Rossmann-like Domain"/>
    <property type="match status" value="1"/>
</dbReference>
<evidence type="ECO:0000256" key="6">
    <source>
        <dbReference type="ARBA" id="ARBA00023008"/>
    </source>
</evidence>
<feature type="binding site" evidence="12">
    <location>
        <begin position="300"/>
        <end position="302"/>
    </location>
    <ligand>
        <name>NAD(+)</name>
        <dbReference type="ChEBI" id="CHEBI:57540"/>
    </ligand>
</feature>
<dbReference type="GeneID" id="117369350"/>
<evidence type="ECO:0000256" key="7">
    <source>
        <dbReference type="ARBA" id="ARBA00023027"/>
    </source>
</evidence>
<feature type="binding site" evidence="12">
    <location>
        <position position="249"/>
    </location>
    <ligand>
        <name>NAD(+)</name>
        <dbReference type="ChEBI" id="CHEBI:57540"/>
    </ligand>
</feature>
<dbReference type="GO" id="GO:0033353">
    <property type="term" value="P:S-adenosylmethionine cycle"/>
    <property type="evidence" value="ECO:0007669"/>
    <property type="project" value="TreeGrafter"/>
</dbReference>
<proteinExistence type="inferred from homology"/>
<protein>
    <recommendedName>
        <fullName evidence="8 13">Adenosylhomocysteinase</fullName>
        <ecNumber evidence="8 13">3.13.2.1</ecNumber>
    </recommendedName>
</protein>
<dbReference type="FunFam" id="3.40.50.1480:FF:000007">
    <property type="entry name" value="Adenosylhomocysteinase"/>
    <property type="match status" value="1"/>
</dbReference>
<evidence type="ECO:0000256" key="4">
    <source>
        <dbReference type="ARBA" id="ARBA00022563"/>
    </source>
</evidence>
<dbReference type="SMART" id="SM00997">
    <property type="entry name" value="AdoHcyase_NAD"/>
    <property type="match status" value="1"/>
</dbReference>
<dbReference type="UniPathway" id="UPA00314">
    <property type="reaction ID" value="UER00076"/>
</dbReference>
<keyword evidence="5 13" id="KW-0378">Hydrolase</keyword>
<evidence type="ECO:0000256" key="9">
    <source>
        <dbReference type="ARBA" id="ARBA00045926"/>
    </source>
</evidence>
<comment type="catalytic activity">
    <reaction evidence="10">
        <text>S-adenosyl-L-homocysteine + H2O = L-homocysteine + adenosine</text>
        <dbReference type="Rhea" id="RHEA:21708"/>
        <dbReference type="ChEBI" id="CHEBI:15377"/>
        <dbReference type="ChEBI" id="CHEBI:16335"/>
        <dbReference type="ChEBI" id="CHEBI:57856"/>
        <dbReference type="ChEBI" id="CHEBI:58199"/>
        <dbReference type="EC" id="3.13.2.1"/>
    </reaction>
    <physiologicalReaction direction="left-to-right" evidence="10">
        <dbReference type="Rhea" id="RHEA:21709"/>
    </physiologicalReaction>
</comment>
<dbReference type="FunFam" id="3.40.50.1480:FF:000004">
    <property type="entry name" value="Adenosylhomocysteinase"/>
    <property type="match status" value="1"/>
</dbReference>
<comment type="function">
    <text evidence="9">Catalyzes the hydrolysis of S-adenosyl-L-homocysteine to form adenosine and homocysteine. Binds copper ions.</text>
</comment>
<feature type="binding site" evidence="11">
    <location>
        <position position="132"/>
    </location>
    <ligand>
        <name>substrate</name>
    </ligand>
</feature>
<dbReference type="GO" id="GO:0004013">
    <property type="term" value="F:adenosylhomocysteinase activity"/>
    <property type="evidence" value="ECO:0007669"/>
    <property type="project" value="UniProtKB-EC"/>
</dbReference>
<evidence type="ECO:0000256" key="11">
    <source>
        <dbReference type="PIRSR" id="PIRSR001109-1"/>
    </source>
</evidence>
<dbReference type="FunFam" id="3.40.50.720:FF:000004">
    <property type="entry name" value="Adenosylhomocysteinase"/>
    <property type="match status" value="1"/>
</dbReference>
<dbReference type="NCBIfam" id="NF004005">
    <property type="entry name" value="PRK05476.2-3"/>
    <property type="match status" value="1"/>
</dbReference>
<dbReference type="RefSeq" id="XP_033819708.1">
    <property type="nucleotide sequence ID" value="XM_033963817.1"/>
</dbReference>
<keyword evidence="7 12" id="KW-0520">NAD</keyword>
<feature type="binding site" evidence="12">
    <location>
        <position position="347"/>
    </location>
    <ligand>
        <name>NAD(+)</name>
        <dbReference type="ChEBI" id="CHEBI:57540"/>
    </ligand>
</feature>
<accession>A0A6P8SUI1</accession>
<dbReference type="PANTHER" id="PTHR23420">
    <property type="entry name" value="ADENOSYLHOMOCYSTEINASE"/>
    <property type="match status" value="1"/>
</dbReference>
<dbReference type="InterPro" id="IPR042172">
    <property type="entry name" value="Adenosylhomocyst_ase-like_sf"/>
</dbReference>
<evidence type="ECO:0000256" key="14">
    <source>
        <dbReference type="RuleBase" id="RU004166"/>
    </source>
</evidence>
<keyword evidence="4 13" id="KW-0554">One-carbon metabolism</keyword>
<organism evidence="16 17">
    <name type="scientific">Geotrypetes seraphini</name>
    <name type="common">Gaboon caecilian</name>
    <name type="synonym">Caecilia seraphini</name>
    <dbReference type="NCBI Taxonomy" id="260995"/>
    <lineage>
        <taxon>Eukaryota</taxon>
        <taxon>Metazoa</taxon>
        <taxon>Chordata</taxon>
        <taxon>Craniata</taxon>
        <taxon>Vertebrata</taxon>
        <taxon>Euteleostomi</taxon>
        <taxon>Amphibia</taxon>
        <taxon>Gymnophiona</taxon>
        <taxon>Geotrypetes</taxon>
    </lineage>
</organism>
<feature type="binding site" evidence="12">
    <location>
        <begin position="223"/>
        <end position="228"/>
    </location>
    <ligand>
        <name>NAD(+)</name>
        <dbReference type="ChEBI" id="CHEBI:57540"/>
    </ligand>
</feature>
<feature type="binding site" evidence="11">
    <location>
        <position position="187"/>
    </location>
    <ligand>
        <name>substrate</name>
    </ligand>
</feature>
<dbReference type="SMART" id="SM00996">
    <property type="entry name" value="AdoHcyase"/>
    <property type="match status" value="1"/>
</dbReference>
<dbReference type="Proteomes" id="UP000515159">
    <property type="component" value="Chromosome 11"/>
</dbReference>
<evidence type="ECO:0000256" key="2">
    <source>
        <dbReference type="ARBA" id="ARBA00007122"/>
    </source>
</evidence>
<dbReference type="FunCoup" id="A0A6P8SUI1">
    <property type="interactions" value="1281"/>
</dbReference>
<evidence type="ECO:0000313" key="16">
    <source>
        <dbReference type="Proteomes" id="UP000515159"/>
    </source>
</evidence>
<dbReference type="Pfam" id="PF05221">
    <property type="entry name" value="AdoHcyase"/>
    <property type="match status" value="1"/>
</dbReference>
<dbReference type="OrthoDB" id="10007170at2759"/>
<dbReference type="InterPro" id="IPR020082">
    <property type="entry name" value="S-Ado-L-homoCys_hydrolase_CS"/>
</dbReference>
<feature type="binding site" evidence="12">
    <location>
        <position position="354"/>
    </location>
    <ligand>
        <name>NAD(+)</name>
        <dbReference type="ChEBI" id="CHEBI:57540"/>
    </ligand>
</feature>
<dbReference type="GO" id="GO:0005829">
    <property type="term" value="C:cytosol"/>
    <property type="evidence" value="ECO:0007669"/>
    <property type="project" value="TreeGrafter"/>
</dbReference>
<feature type="binding site" evidence="11">
    <location>
        <position position="157"/>
    </location>
    <ligand>
        <name>substrate</name>
    </ligand>
</feature>
<dbReference type="PANTHER" id="PTHR23420:SF0">
    <property type="entry name" value="ADENOSYLHOMOCYSTEINASE"/>
    <property type="match status" value="1"/>
</dbReference>
<reference evidence="17" key="1">
    <citation type="submission" date="2025-08" db="UniProtKB">
        <authorList>
            <consortium name="RefSeq"/>
        </authorList>
    </citation>
    <scope>IDENTIFICATION</scope>
</reference>
<evidence type="ECO:0000256" key="5">
    <source>
        <dbReference type="ARBA" id="ARBA00022801"/>
    </source>
</evidence>
<comment type="cofactor">
    <cofactor evidence="12 13">
        <name>NAD(+)</name>
        <dbReference type="ChEBI" id="CHEBI:57540"/>
    </cofactor>
    <text evidence="12 13">Binds 1 NAD(+) per subunit.</text>
</comment>
<dbReference type="CDD" id="cd00401">
    <property type="entry name" value="SAHH"/>
    <property type="match status" value="1"/>
</dbReference>
<dbReference type="InterPro" id="IPR000043">
    <property type="entry name" value="Adenosylhomocysteinase-like"/>
</dbReference>
<dbReference type="InterPro" id="IPR036291">
    <property type="entry name" value="NAD(P)-bd_dom_sf"/>
</dbReference>
<comment type="pathway">
    <text evidence="1 13">Amino-acid biosynthesis; L-homocysteine biosynthesis; L-homocysteine from S-adenosyl-L-homocysteine: step 1/1.</text>
</comment>
<dbReference type="PIRSF" id="PIRSF001109">
    <property type="entry name" value="Ad_hcy_hydrolase"/>
    <property type="match status" value="1"/>
</dbReference>
<dbReference type="EC" id="3.13.2.1" evidence="8 13"/>
<gene>
    <name evidence="17" type="primary">AHCY</name>
</gene>
<feature type="binding site" evidence="12">
    <location>
        <position position="244"/>
    </location>
    <ligand>
        <name>NAD(+)</name>
        <dbReference type="ChEBI" id="CHEBI:57540"/>
    </ligand>
</feature>
<dbReference type="PROSITE" id="PS00738">
    <property type="entry name" value="ADOHCYASE_1"/>
    <property type="match status" value="1"/>
</dbReference>
<feature type="binding site" evidence="11">
    <location>
        <position position="191"/>
    </location>
    <ligand>
        <name>substrate</name>
    </ligand>
</feature>
<dbReference type="NCBIfam" id="TIGR00936">
    <property type="entry name" value="ahcY"/>
    <property type="match status" value="1"/>
</dbReference>
<dbReference type="InParanoid" id="A0A6P8SUI1"/>
<evidence type="ECO:0000256" key="13">
    <source>
        <dbReference type="RuleBase" id="RU000548"/>
    </source>
</evidence>
<comment type="similarity">
    <text evidence="2 14">Belongs to the adenosylhomocysteinase family.</text>
</comment>
<dbReference type="GO" id="GO:0006730">
    <property type="term" value="P:one-carbon metabolic process"/>
    <property type="evidence" value="ECO:0007669"/>
    <property type="project" value="UniProtKB-KW"/>
</dbReference>
<dbReference type="PROSITE" id="PS00739">
    <property type="entry name" value="ADOHCYASE_2"/>
    <property type="match status" value="1"/>
</dbReference>
<dbReference type="Gene3D" id="3.40.50.1480">
    <property type="entry name" value="Adenosylhomocysteinase-like"/>
    <property type="match status" value="3"/>
</dbReference>
<dbReference type="InterPro" id="IPR015878">
    <property type="entry name" value="Ado_hCys_hydrolase_NAD-bd"/>
</dbReference>
<comment type="subunit">
    <text evidence="3">Homotetramer.</text>
</comment>
<dbReference type="SUPFAM" id="SSF52283">
    <property type="entry name" value="Formate/glycerate dehydrogenase catalytic domain-like"/>
    <property type="match status" value="1"/>
</dbReference>
<evidence type="ECO:0000256" key="10">
    <source>
        <dbReference type="ARBA" id="ARBA00047800"/>
    </source>
</evidence>
<dbReference type="SUPFAM" id="SSF51735">
    <property type="entry name" value="NAD(P)-binding Rossmann-fold domains"/>
    <property type="match status" value="1"/>
</dbReference>
<feature type="binding site" evidence="12">
    <location>
        <begin position="158"/>
        <end position="160"/>
    </location>
    <ligand>
        <name>NAD(+)</name>
        <dbReference type="ChEBI" id="CHEBI:57540"/>
    </ligand>
</feature>
<dbReference type="CTD" id="191"/>
<dbReference type="AlphaFoldDB" id="A0A6P8SUI1"/>
<keyword evidence="6" id="KW-0186">Copper</keyword>
<evidence type="ECO:0000256" key="3">
    <source>
        <dbReference type="ARBA" id="ARBA00011881"/>
    </source>
</evidence>
<evidence type="ECO:0000256" key="12">
    <source>
        <dbReference type="PIRSR" id="PIRSR001109-2"/>
    </source>
</evidence>
<dbReference type="Pfam" id="PF00670">
    <property type="entry name" value="AdoHcyase_NAD"/>
    <property type="match status" value="1"/>
</dbReference>
<keyword evidence="16" id="KW-1185">Reference proteome</keyword>
<evidence type="ECO:0000259" key="15">
    <source>
        <dbReference type="SMART" id="SM00997"/>
    </source>
</evidence>
<evidence type="ECO:0000313" key="17">
    <source>
        <dbReference type="RefSeq" id="XP_033819708.1"/>
    </source>
</evidence>
<name>A0A6P8SUI1_GEOSA</name>
<evidence type="ECO:0000256" key="1">
    <source>
        <dbReference type="ARBA" id="ARBA00005195"/>
    </source>
</evidence>